<feature type="compositionally biased region" description="Polar residues" evidence="1">
    <location>
        <begin position="59"/>
        <end position="78"/>
    </location>
</feature>
<accession>A0ABD6TAF9</accession>
<reference evidence="2 3" key="1">
    <citation type="submission" date="2017-09" db="EMBL/GenBank/DDBJ databases">
        <title>Large-scale bioinformatics analysis of Bacillus genomes uncovers conserved roles of natural products in bacterial physiology.</title>
        <authorList>
            <consortium name="Agbiome Team Llc"/>
            <person name="Bleich R.M."/>
            <person name="Grubbs K.J."/>
            <person name="Santa Maria K.C."/>
            <person name="Allen S.E."/>
            <person name="Farag S."/>
            <person name="Shank E.A."/>
            <person name="Bowers A."/>
        </authorList>
    </citation>
    <scope>NUCLEOTIDE SEQUENCE [LARGE SCALE GENOMIC DNA]</scope>
    <source>
        <strain evidence="2 3">AFS037265</strain>
    </source>
</reference>
<evidence type="ECO:0000313" key="3">
    <source>
        <dbReference type="Proteomes" id="UP000221918"/>
    </source>
</evidence>
<proteinExistence type="predicted"/>
<feature type="compositionally biased region" description="Polar residues" evidence="1">
    <location>
        <begin position="87"/>
        <end position="113"/>
    </location>
</feature>
<gene>
    <name evidence="2" type="ORF">COF81_09440</name>
</gene>
<comment type="caution">
    <text evidence="2">The sequence shown here is derived from an EMBL/GenBank/DDBJ whole genome shotgun (WGS) entry which is preliminary data.</text>
</comment>
<dbReference type="Proteomes" id="UP000221918">
    <property type="component" value="Unassembled WGS sequence"/>
</dbReference>
<evidence type="ECO:0000256" key="1">
    <source>
        <dbReference type="SAM" id="MobiDB-lite"/>
    </source>
</evidence>
<dbReference type="RefSeq" id="WP_098802981.1">
    <property type="nucleotide sequence ID" value="NZ_NUTL01000037.1"/>
</dbReference>
<feature type="region of interest" description="Disordered" evidence="1">
    <location>
        <begin position="59"/>
        <end position="113"/>
    </location>
</feature>
<organism evidence="2 3">
    <name type="scientific">Bacillus pseudomycoides</name>
    <dbReference type="NCBI Taxonomy" id="64104"/>
    <lineage>
        <taxon>Bacteria</taxon>
        <taxon>Bacillati</taxon>
        <taxon>Bacillota</taxon>
        <taxon>Bacilli</taxon>
        <taxon>Bacillales</taxon>
        <taxon>Bacillaceae</taxon>
        <taxon>Bacillus</taxon>
        <taxon>Bacillus cereus group</taxon>
    </lineage>
</organism>
<evidence type="ECO:0000313" key="2">
    <source>
        <dbReference type="EMBL" id="PHE99932.1"/>
    </source>
</evidence>
<dbReference type="EMBL" id="NUTL01000037">
    <property type="protein sequence ID" value="PHE99932.1"/>
    <property type="molecule type" value="Genomic_DNA"/>
</dbReference>
<name>A0ABD6TAF9_9BACI</name>
<dbReference type="AlphaFoldDB" id="A0ABD6TAF9"/>
<sequence length="113" mass="12947">MEKYKFSKPVAFNKKNEKDKIILNHVKRRNFSGYVKKLILEDIKLKKPEMISNIPGISSDANIEKVSPNNSKLTSNKQPVAKRIEQLKQQTKKPLTSLSPQPFIPSSNKDINQ</sequence>
<protein>
    <submittedName>
        <fullName evidence="2">Uncharacterized protein</fullName>
    </submittedName>
</protein>